<gene>
    <name evidence="1" type="ORF">CSCA_0643</name>
</gene>
<proteinExistence type="predicted"/>
<dbReference type="STRING" id="1548.CSCA_0643"/>
<name>A0A0E3JX50_CLOSL</name>
<sequence length="42" mass="5132">MYYVFENIISYCRNLVQYLIHNYSIKSKYSTMNYGQLEREGV</sequence>
<dbReference type="Proteomes" id="UP000033115">
    <property type="component" value="Chromosome"/>
</dbReference>
<evidence type="ECO:0000313" key="1">
    <source>
        <dbReference type="EMBL" id="AKA67768.1"/>
    </source>
</evidence>
<keyword evidence="2" id="KW-1185">Reference proteome</keyword>
<dbReference type="HOGENOM" id="CLU_3249689_0_0_9"/>
<dbReference type="AlphaFoldDB" id="A0A0E3JX50"/>
<evidence type="ECO:0000313" key="2">
    <source>
        <dbReference type="Proteomes" id="UP000033115"/>
    </source>
</evidence>
<reference evidence="1 2" key="1">
    <citation type="journal article" date="2015" name="J. Biotechnol.">
        <title>Complete genome sequence of a malodorant-producing acetogen, Clostridium scatologenes ATCC 25775(T).</title>
        <authorList>
            <person name="Zhu Z."/>
            <person name="Guo T."/>
            <person name="Zheng H."/>
            <person name="Song T."/>
            <person name="Ouyang P."/>
            <person name="Xie J."/>
        </authorList>
    </citation>
    <scope>NUCLEOTIDE SEQUENCE [LARGE SCALE GENOMIC DNA]</scope>
    <source>
        <strain evidence="1 2">ATCC 25775</strain>
    </source>
</reference>
<dbReference type="EMBL" id="CP009933">
    <property type="protein sequence ID" value="AKA67768.1"/>
    <property type="molecule type" value="Genomic_DNA"/>
</dbReference>
<organism evidence="1 2">
    <name type="scientific">Clostridium scatologenes</name>
    <dbReference type="NCBI Taxonomy" id="1548"/>
    <lineage>
        <taxon>Bacteria</taxon>
        <taxon>Bacillati</taxon>
        <taxon>Bacillota</taxon>
        <taxon>Clostridia</taxon>
        <taxon>Eubacteriales</taxon>
        <taxon>Clostridiaceae</taxon>
        <taxon>Clostridium</taxon>
    </lineage>
</organism>
<dbReference type="KEGG" id="csq:CSCA_0643"/>
<protein>
    <submittedName>
        <fullName evidence="1">Uncharacterized protein</fullName>
    </submittedName>
</protein>
<accession>A0A0E3JX50</accession>